<sequence>MATRPKWKGSYGSGRKYNKSWEEKFFWVKRASEGSEDAYCKLCKTTIPPKVSRLADHEKTKGHSSR</sequence>
<gene>
    <name evidence="1" type="ORF">SK128_027179</name>
</gene>
<dbReference type="EMBL" id="JAXCGZ010013540">
    <property type="protein sequence ID" value="KAK7072331.1"/>
    <property type="molecule type" value="Genomic_DNA"/>
</dbReference>
<feature type="non-terminal residue" evidence="1">
    <location>
        <position position="66"/>
    </location>
</feature>
<protein>
    <submittedName>
        <fullName evidence="1">Uncharacterized protein</fullName>
    </submittedName>
</protein>
<comment type="caution">
    <text evidence="1">The sequence shown here is derived from an EMBL/GenBank/DDBJ whole genome shotgun (WGS) entry which is preliminary data.</text>
</comment>
<proteinExistence type="predicted"/>
<dbReference type="Proteomes" id="UP001381693">
    <property type="component" value="Unassembled WGS sequence"/>
</dbReference>
<evidence type="ECO:0000313" key="2">
    <source>
        <dbReference type="Proteomes" id="UP001381693"/>
    </source>
</evidence>
<evidence type="ECO:0000313" key="1">
    <source>
        <dbReference type="EMBL" id="KAK7072331.1"/>
    </source>
</evidence>
<reference evidence="1 2" key="1">
    <citation type="submission" date="2023-11" db="EMBL/GenBank/DDBJ databases">
        <title>Halocaridina rubra genome assembly.</title>
        <authorList>
            <person name="Smith C."/>
        </authorList>
    </citation>
    <scope>NUCLEOTIDE SEQUENCE [LARGE SCALE GENOMIC DNA]</scope>
    <source>
        <strain evidence="1">EP-1</strain>
        <tissue evidence="1">Whole</tissue>
    </source>
</reference>
<keyword evidence="2" id="KW-1185">Reference proteome</keyword>
<name>A0AAN8WU22_HALRR</name>
<accession>A0AAN8WU22</accession>
<dbReference type="AlphaFoldDB" id="A0AAN8WU22"/>
<organism evidence="1 2">
    <name type="scientific">Halocaridina rubra</name>
    <name type="common">Hawaiian red shrimp</name>
    <dbReference type="NCBI Taxonomy" id="373956"/>
    <lineage>
        <taxon>Eukaryota</taxon>
        <taxon>Metazoa</taxon>
        <taxon>Ecdysozoa</taxon>
        <taxon>Arthropoda</taxon>
        <taxon>Crustacea</taxon>
        <taxon>Multicrustacea</taxon>
        <taxon>Malacostraca</taxon>
        <taxon>Eumalacostraca</taxon>
        <taxon>Eucarida</taxon>
        <taxon>Decapoda</taxon>
        <taxon>Pleocyemata</taxon>
        <taxon>Caridea</taxon>
        <taxon>Atyoidea</taxon>
        <taxon>Atyidae</taxon>
        <taxon>Halocaridina</taxon>
    </lineage>
</organism>